<dbReference type="Pfam" id="PF00990">
    <property type="entry name" value="GGDEF"/>
    <property type="match status" value="1"/>
</dbReference>
<sequence length="278" mass="31173">MSEILPLLGSGLIIFAAFLLAIAMTLVWKIIGLLPKGRLQHSWGVLLLLILFFVISYGLYAKYSYVNISGKTDLIVPIIFFLGAIFVYIVCNLSLKTTRDIMQIYILKQENITDPLTGIFNRRYLDSYLNNETTKAQSFTLPLSVCLIDIDHFKSINDNYGHQVGDLVLQNIAKDIKESLRDSDVVTRYGGEEFVVVLPGTQVSTSYKLAERLRKNIENTQVTIPSKSGQEALSVKVTISIGVTELSIECKDYLCLIKNADTALYRAKNNGRNQVFIC</sequence>
<feature type="transmembrane region" description="Helical" evidence="3">
    <location>
        <begin position="43"/>
        <end position="63"/>
    </location>
</feature>
<accession>A0ABQ2Q972</accession>
<comment type="catalytic activity">
    <reaction evidence="2">
        <text>2 GTP = 3',3'-c-di-GMP + 2 diphosphate</text>
        <dbReference type="Rhea" id="RHEA:24898"/>
        <dbReference type="ChEBI" id="CHEBI:33019"/>
        <dbReference type="ChEBI" id="CHEBI:37565"/>
        <dbReference type="ChEBI" id="CHEBI:58805"/>
        <dbReference type="EC" id="2.7.7.65"/>
    </reaction>
</comment>
<keyword evidence="6" id="KW-1185">Reference proteome</keyword>
<gene>
    <name evidence="5" type="ORF">GCM10009409_32750</name>
</gene>
<dbReference type="PANTHER" id="PTHR45138:SF9">
    <property type="entry name" value="DIGUANYLATE CYCLASE DGCM-RELATED"/>
    <property type="match status" value="1"/>
</dbReference>
<dbReference type="InterPro" id="IPR050469">
    <property type="entry name" value="Diguanylate_Cyclase"/>
</dbReference>
<dbReference type="InterPro" id="IPR000160">
    <property type="entry name" value="GGDEF_dom"/>
</dbReference>
<keyword evidence="3" id="KW-0472">Membrane</keyword>
<feature type="transmembrane region" description="Helical" evidence="3">
    <location>
        <begin position="75"/>
        <end position="95"/>
    </location>
</feature>
<feature type="domain" description="GGDEF" evidence="4">
    <location>
        <begin position="141"/>
        <end position="278"/>
    </location>
</feature>
<dbReference type="SUPFAM" id="SSF55073">
    <property type="entry name" value="Nucleotide cyclase"/>
    <property type="match status" value="1"/>
</dbReference>
<dbReference type="Gene3D" id="3.30.70.270">
    <property type="match status" value="1"/>
</dbReference>
<dbReference type="NCBIfam" id="TIGR00254">
    <property type="entry name" value="GGDEF"/>
    <property type="match status" value="1"/>
</dbReference>
<comment type="caution">
    <text evidence="5">The sequence shown here is derived from an EMBL/GenBank/DDBJ whole genome shotgun (WGS) entry which is preliminary data.</text>
</comment>
<reference evidence="6" key="1">
    <citation type="journal article" date="2019" name="Int. J. Syst. Evol. Microbiol.">
        <title>The Global Catalogue of Microorganisms (GCM) 10K type strain sequencing project: providing services to taxonomists for standard genome sequencing and annotation.</title>
        <authorList>
            <consortium name="The Broad Institute Genomics Platform"/>
            <consortium name="The Broad Institute Genome Sequencing Center for Infectious Disease"/>
            <person name="Wu L."/>
            <person name="Ma J."/>
        </authorList>
    </citation>
    <scope>NUCLEOTIDE SEQUENCE [LARGE SCALE GENOMIC DNA]</scope>
    <source>
        <strain evidence="6">JCM 32304</strain>
    </source>
</reference>
<dbReference type="Proteomes" id="UP000654367">
    <property type="component" value="Unassembled WGS sequence"/>
</dbReference>
<evidence type="ECO:0000256" key="3">
    <source>
        <dbReference type="SAM" id="Phobius"/>
    </source>
</evidence>
<dbReference type="EC" id="2.7.7.65" evidence="1"/>
<evidence type="ECO:0000256" key="1">
    <source>
        <dbReference type="ARBA" id="ARBA00012528"/>
    </source>
</evidence>
<evidence type="ECO:0000259" key="4">
    <source>
        <dbReference type="PROSITE" id="PS50887"/>
    </source>
</evidence>
<keyword evidence="3" id="KW-1133">Transmembrane helix</keyword>
<evidence type="ECO:0000313" key="5">
    <source>
        <dbReference type="EMBL" id="GGP64758.1"/>
    </source>
</evidence>
<dbReference type="PROSITE" id="PS50887">
    <property type="entry name" value="GGDEF"/>
    <property type="match status" value="1"/>
</dbReference>
<organism evidence="5 6">
    <name type="scientific">Shewanella saliphila</name>
    <dbReference type="NCBI Taxonomy" id="2282698"/>
    <lineage>
        <taxon>Bacteria</taxon>
        <taxon>Pseudomonadati</taxon>
        <taxon>Pseudomonadota</taxon>
        <taxon>Gammaproteobacteria</taxon>
        <taxon>Alteromonadales</taxon>
        <taxon>Shewanellaceae</taxon>
        <taxon>Shewanella</taxon>
    </lineage>
</organism>
<dbReference type="InterPro" id="IPR043128">
    <property type="entry name" value="Rev_trsase/Diguanyl_cyclase"/>
</dbReference>
<dbReference type="CDD" id="cd01949">
    <property type="entry name" value="GGDEF"/>
    <property type="match status" value="1"/>
</dbReference>
<name>A0ABQ2Q972_9GAMM</name>
<evidence type="ECO:0000313" key="6">
    <source>
        <dbReference type="Proteomes" id="UP000654367"/>
    </source>
</evidence>
<keyword evidence="3" id="KW-0812">Transmembrane</keyword>
<dbReference type="InterPro" id="IPR029787">
    <property type="entry name" value="Nucleotide_cyclase"/>
</dbReference>
<evidence type="ECO:0000256" key="2">
    <source>
        <dbReference type="ARBA" id="ARBA00034247"/>
    </source>
</evidence>
<dbReference type="EMBL" id="BMQV01000043">
    <property type="protein sequence ID" value="GGP64758.1"/>
    <property type="molecule type" value="Genomic_DNA"/>
</dbReference>
<dbReference type="PANTHER" id="PTHR45138">
    <property type="entry name" value="REGULATORY COMPONENTS OF SENSORY TRANSDUCTION SYSTEM"/>
    <property type="match status" value="1"/>
</dbReference>
<dbReference type="RefSeq" id="WP_188922348.1">
    <property type="nucleotide sequence ID" value="NZ_BMQV01000043.1"/>
</dbReference>
<proteinExistence type="predicted"/>
<dbReference type="SMART" id="SM00267">
    <property type="entry name" value="GGDEF"/>
    <property type="match status" value="1"/>
</dbReference>
<protein>
    <recommendedName>
        <fullName evidence="1">diguanylate cyclase</fullName>
        <ecNumber evidence="1">2.7.7.65</ecNumber>
    </recommendedName>
</protein>
<feature type="transmembrane region" description="Helical" evidence="3">
    <location>
        <begin position="12"/>
        <end position="31"/>
    </location>
</feature>